<evidence type="ECO:0000313" key="1">
    <source>
        <dbReference type="EMBL" id="CBJ33563.1"/>
    </source>
</evidence>
<name>D7G3N1_ECTSI</name>
<gene>
    <name evidence="1" type="ORF">Esi_0514_0005</name>
</gene>
<dbReference type="OrthoDB" id="10325911at2759"/>
<accession>D7G3N1</accession>
<reference evidence="1 2" key="1">
    <citation type="journal article" date="2010" name="Nature">
        <title>The Ectocarpus genome and the independent evolution of multicellularity in brown algae.</title>
        <authorList>
            <person name="Cock J.M."/>
            <person name="Sterck L."/>
            <person name="Rouze P."/>
            <person name="Scornet D."/>
            <person name="Allen A.E."/>
            <person name="Amoutzias G."/>
            <person name="Anthouard V."/>
            <person name="Artiguenave F."/>
            <person name="Aury J.M."/>
            <person name="Badger J.H."/>
            <person name="Beszteri B."/>
            <person name="Billiau K."/>
            <person name="Bonnet E."/>
            <person name="Bothwell J.H."/>
            <person name="Bowler C."/>
            <person name="Boyen C."/>
            <person name="Brownlee C."/>
            <person name="Carrano C.J."/>
            <person name="Charrier B."/>
            <person name="Cho G.Y."/>
            <person name="Coelho S.M."/>
            <person name="Collen J."/>
            <person name="Corre E."/>
            <person name="Da Silva C."/>
            <person name="Delage L."/>
            <person name="Delaroque N."/>
            <person name="Dittami S.M."/>
            <person name="Doulbeau S."/>
            <person name="Elias M."/>
            <person name="Farnham G."/>
            <person name="Gachon C.M."/>
            <person name="Gschloessl B."/>
            <person name="Heesch S."/>
            <person name="Jabbari K."/>
            <person name="Jubin C."/>
            <person name="Kawai H."/>
            <person name="Kimura K."/>
            <person name="Kloareg B."/>
            <person name="Kupper F.C."/>
            <person name="Lang D."/>
            <person name="Le Bail A."/>
            <person name="Leblanc C."/>
            <person name="Lerouge P."/>
            <person name="Lohr M."/>
            <person name="Lopez P.J."/>
            <person name="Martens C."/>
            <person name="Maumus F."/>
            <person name="Michel G."/>
            <person name="Miranda-Saavedra D."/>
            <person name="Morales J."/>
            <person name="Moreau H."/>
            <person name="Motomura T."/>
            <person name="Nagasato C."/>
            <person name="Napoli C.A."/>
            <person name="Nelson D.R."/>
            <person name="Nyvall-Collen P."/>
            <person name="Peters A.F."/>
            <person name="Pommier C."/>
            <person name="Potin P."/>
            <person name="Poulain J."/>
            <person name="Quesneville H."/>
            <person name="Read B."/>
            <person name="Rensing S.A."/>
            <person name="Ritter A."/>
            <person name="Rousvoal S."/>
            <person name="Samanta M."/>
            <person name="Samson G."/>
            <person name="Schroeder D.C."/>
            <person name="Segurens B."/>
            <person name="Strittmatter M."/>
            <person name="Tonon T."/>
            <person name="Tregear J.W."/>
            <person name="Valentin K."/>
            <person name="von Dassow P."/>
            <person name="Yamagishi T."/>
            <person name="Van de Peer Y."/>
            <person name="Wincker P."/>
        </authorList>
    </citation>
    <scope>NUCLEOTIDE SEQUENCE [LARGE SCALE GENOMIC DNA]</scope>
    <source>
        <strain evidence="2">Ec32 / CCAP1310/4</strain>
    </source>
</reference>
<protein>
    <submittedName>
        <fullName evidence="1">Uncharacterized protein</fullName>
    </submittedName>
</protein>
<evidence type="ECO:0000313" key="2">
    <source>
        <dbReference type="Proteomes" id="UP000002630"/>
    </source>
</evidence>
<sequence length="341" mass="36694">MMLRKVALVSGHSQLVMEQTFYMETSSCEGVSCRKEIIGANETLGVGAVEECSHNTTYWHEDLDQRLPAPTGKQLFELVYSCRKHGPDGEEVVLTSLEECGMVAEPCVDAGTNPGISEVTYQVAFEFEAQSYDVSVDVKLYFNYLKAGDKFHAKRSENAVRCLLSETCHRRCESGEWGFPAELRDSMGDGWNAGGINLFDHFRLESRSELTAEVSAMMSSDEANTTAATTAAAAARRTSYLNTMLGGSARTVPLCLSEGEYLFSTQFHTPGPGDPSHAFDVAGRLFSESTWTFCGHEGTLADYTHVRVNNGWFAGAAAGGAAGAGAAGGGAPNPDVDEFAP</sequence>
<dbReference type="Proteomes" id="UP000002630">
    <property type="component" value="Unassembled WGS sequence"/>
</dbReference>
<dbReference type="InParanoid" id="D7G3N1"/>
<proteinExistence type="predicted"/>
<dbReference type="AlphaFoldDB" id="D7G3N1"/>
<organism evidence="1 2">
    <name type="scientific">Ectocarpus siliculosus</name>
    <name type="common">Brown alga</name>
    <name type="synonym">Conferva siliculosa</name>
    <dbReference type="NCBI Taxonomy" id="2880"/>
    <lineage>
        <taxon>Eukaryota</taxon>
        <taxon>Sar</taxon>
        <taxon>Stramenopiles</taxon>
        <taxon>Ochrophyta</taxon>
        <taxon>PX clade</taxon>
        <taxon>Phaeophyceae</taxon>
        <taxon>Ectocarpales</taxon>
        <taxon>Ectocarpaceae</taxon>
        <taxon>Ectocarpus</taxon>
    </lineage>
</organism>
<keyword evidence="2" id="KW-1185">Reference proteome</keyword>
<dbReference type="EMBL" id="FN649760">
    <property type="protein sequence ID" value="CBJ33563.1"/>
    <property type="molecule type" value="Genomic_DNA"/>
</dbReference>